<dbReference type="InterPro" id="IPR006368">
    <property type="entry name" value="GDP_Man_deHydtase"/>
</dbReference>
<dbReference type="Gene3D" id="3.90.25.10">
    <property type="entry name" value="UDP-galactose 4-epimerase, domain 1"/>
    <property type="match status" value="1"/>
</dbReference>
<dbReference type="Pfam" id="PF16363">
    <property type="entry name" value="GDP_Man_Dehyd"/>
    <property type="match status" value="1"/>
</dbReference>
<evidence type="ECO:0000256" key="7">
    <source>
        <dbReference type="HAMAP-Rule" id="MF_00955"/>
    </source>
</evidence>
<dbReference type="Gene3D" id="3.40.50.720">
    <property type="entry name" value="NAD(P)-binding Rossmann-like Domain"/>
    <property type="match status" value="1"/>
</dbReference>
<dbReference type="InterPro" id="IPR036291">
    <property type="entry name" value="NAD(P)-bd_dom_sf"/>
</dbReference>
<evidence type="ECO:0000313" key="9">
    <source>
        <dbReference type="EMBL" id="KUK46617.1"/>
    </source>
</evidence>
<reference evidence="9 10" key="1">
    <citation type="journal article" date="2015" name="MBio">
        <title>Genome-Resolved Metagenomic Analysis Reveals Roles for Candidate Phyla and Other Microbial Community Members in Biogeochemical Transformations in Oil Reservoirs.</title>
        <authorList>
            <person name="Hu P."/>
            <person name="Tom L."/>
            <person name="Singh A."/>
            <person name="Thomas B.C."/>
            <person name="Baker B.J."/>
            <person name="Piceno Y.M."/>
            <person name="Andersen G.L."/>
            <person name="Banfield J.F."/>
        </authorList>
    </citation>
    <scope>NUCLEOTIDE SEQUENCE [LARGE SCALE GENOMIC DNA]</scope>
    <source>
        <strain evidence="9">46_16</strain>
    </source>
</reference>
<dbReference type="SUPFAM" id="SSF51735">
    <property type="entry name" value="NAD(P)-binding Rossmann-fold domains"/>
    <property type="match status" value="1"/>
</dbReference>
<sequence>MKKALITGITGQDGSYLAELLLSKGYEVHGIIRRSSTFNTRRIDHIYHDPHNGDKVHLYLHYGDIAVGETLQHMVYNLRPDEIYHLAAQSHVRVSFDMPEYTGDVTGLGTTRILEAVRKAGVEARFYQASSSEMFGAAKPPQNEGTIFEPQSPYAAAKVYAYWITRNYRDAYDIFACNGILFNHESPRRGETFVTRKITRALAAIKAGKQRHLYLGNLDAKRDWGYAPEYVEAMWTMLQLEKADDFVIGTGESHTVRDFLHEAFTYAGMNYEDYVRIDERYFRPTEVDYLLSDPSKAKKAFDWKPKVKFHELVRIMVDADLELQGLPCPGEGRQILETNFGGWHRWDNQVISME</sequence>
<dbReference type="NCBIfam" id="TIGR01472">
    <property type="entry name" value="gmd"/>
    <property type="match status" value="1"/>
</dbReference>
<evidence type="ECO:0000256" key="4">
    <source>
        <dbReference type="ARBA" id="ARBA00011989"/>
    </source>
</evidence>
<dbReference type="GO" id="GO:0070401">
    <property type="term" value="F:NADP+ binding"/>
    <property type="evidence" value="ECO:0007669"/>
    <property type="project" value="UniProtKB-UniRule"/>
</dbReference>
<comment type="similarity">
    <text evidence="3 7">Belongs to the NAD(P)-dependent epimerase/dehydratase family. GDP-mannose 4,6-dehydratase subfamily.</text>
</comment>
<keyword evidence="7" id="KW-0521">NADP</keyword>
<evidence type="ECO:0000256" key="1">
    <source>
        <dbReference type="ARBA" id="ARBA00000188"/>
    </source>
</evidence>
<comment type="caution">
    <text evidence="7">Lacks conserved residue(s) required for the propagation of feature annotation.</text>
</comment>
<comment type="catalytic activity">
    <reaction evidence="1 7">
        <text>GDP-alpha-D-mannose = GDP-4-dehydro-alpha-D-rhamnose + H2O</text>
        <dbReference type="Rhea" id="RHEA:23820"/>
        <dbReference type="ChEBI" id="CHEBI:15377"/>
        <dbReference type="ChEBI" id="CHEBI:57527"/>
        <dbReference type="ChEBI" id="CHEBI:57964"/>
        <dbReference type="EC" id="4.2.1.47"/>
    </reaction>
</comment>
<comment type="cofactor">
    <cofactor evidence="2 7">
        <name>NADP(+)</name>
        <dbReference type="ChEBI" id="CHEBI:58349"/>
    </cofactor>
</comment>
<dbReference type="GO" id="GO:0042351">
    <property type="term" value="P:'de novo' GDP-L-fucose biosynthetic process"/>
    <property type="evidence" value="ECO:0007669"/>
    <property type="project" value="TreeGrafter"/>
</dbReference>
<dbReference type="GO" id="GO:0008446">
    <property type="term" value="F:GDP-mannose 4,6-dehydratase activity"/>
    <property type="evidence" value="ECO:0007669"/>
    <property type="project" value="UniProtKB-UniRule"/>
</dbReference>
<feature type="domain" description="NAD(P)-binding" evidence="8">
    <location>
        <begin position="5"/>
        <end position="316"/>
    </location>
</feature>
<evidence type="ECO:0000256" key="3">
    <source>
        <dbReference type="ARBA" id="ARBA00009263"/>
    </source>
</evidence>
<dbReference type="CDD" id="cd05260">
    <property type="entry name" value="GDP_MD_SDR_e"/>
    <property type="match status" value="1"/>
</dbReference>
<dbReference type="PANTHER" id="PTHR43715:SF1">
    <property type="entry name" value="GDP-MANNOSE 4,6 DEHYDRATASE"/>
    <property type="match status" value="1"/>
</dbReference>
<protein>
    <recommendedName>
        <fullName evidence="4 7">GDP-mannose 4,6-dehydratase</fullName>
        <ecNumber evidence="4 7">4.2.1.47</ecNumber>
    </recommendedName>
    <alternativeName>
        <fullName evidence="7">GDP-D-mannose dehydratase</fullName>
    </alternativeName>
</protein>
<dbReference type="AlphaFoldDB" id="A0A124FN30"/>
<organism evidence="9 10">
    <name type="scientific">Anaerolinea thermophila</name>
    <dbReference type="NCBI Taxonomy" id="167964"/>
    <lineage>
        <taxon>Bacteria</taxon>
        <taxon>Bacillati</taxon>
        <taxon>Chloroflexota</taxon>
        <taxon>Anaerolineae</taxon>
        <taxon>Anaerolineales</taxon>
        <taxon>Anaerolineaceae</taxon>
        <taxon>Anaerolinea</taxon>
    </lineage>
</organism>
<accession>A0A124FN30</accession>
<proteinExistence type="inferred from homology"/>
<dbReference type="HAMAP" id="MF_00955">
    <property type="entry name" value="GDP_Man_dehydratase"/>
    <property type="match status" value="1"/>
</dbReference>
<comment type="caution">
    <text evidence="9">The sequence shown here is derived from an EMBL/GenBank/DDBJ whole genome shotgun (WGS) entry which is preliminary data.</text>
</comment>
<evidence type="ECO:0000313" key="10">
    <source>
        <dbReference type="Proteomes" id="UP000064249"/>
    </source>
</evidence>
<dbReference type="FunFam" id="3.40.50.720:FF:000924">
    <property type="entry name" value="GDP-mannose 4,6 dehydratase"/>
    <property type="match status" value="1"/>
</dbReference>
<dbReference type="Proteomes" id="UP000064249">
    <property type="component" value="Unassembled WGS sequence"/>
</dbReference>
<dbReference type="PATRIC" id="fig|167964.4.peg.1121"/>
<comment type="function">
    <text evidence="6 7">Catalyzes the conversion of GDP-D-mannose to GDP-4-dehydro-6-deoxy-D-mannose.</text>
</comment>
<dbReference type="EC" id="4.2.1.47" evidence="4 7"/>
<name>A0A124FN30_9CHLR</name>
<evidence type="ECO:0000259" key="8">
    <source>
        <dbReference type="Pfam" id="PF16363"/>
    </source>
</evidence>
<evidence type="ECO:0000256" key="6">
    <source>
        <dbReference type="ARBA" id="ARBA00059383"/>
    </source>
</evidence>
<keyword evidence="5 7" id="KW-0456">Lyase</keyword>
<dbReference type="InterPro" id="IPR016040">
    <property type="entry name" value="NAD(P)-bd_dom"/>
</dbReference>
<gene>
    <name evidence="7" type="primary">gmd</name>
    <name evidence="9" type="ORF">XD73_0504</name>
</gene>
<feature type="binding site" evidence="7">
    <location>
        <position position="212"/>
    </location>
    <ligand>
        <name>NADP(+)</name>
        <dbReference type="ChEBI" id="CHEBI:58349"/>
    </ligand>
</feature>
<evidence type="ECO:0000256" key="5">
    <source>
        <dbReference type="ARBA" id="ARBA00023239"/>
    </source>
</evidence>
<evidence type="ECO:0000256" key="2">
    <source>
        <dbReference type="ARBA" id="ARBA00001937"/>
    </source>
</evidence>
<dbReference type="EMBL" id="LGFU01000016">
    <property type="protein sequence ID" value="KUK46617.1"/>
    <property type="molecule type" value="Genomic_DNA"/>
</dbReference>
<dbReference type="PANTHER" id="PTHR43715">
    <property type="entry name" value="GDP-MANNOSE 4,6-DEHYDRATASE"/>
    <property type="match status" value="1"/>
</dbReference>